<dbReference type="PANTHER" id="PTHR37948">
    <property type="entry name" value="ZGC:113208"/>
    <property type="match status" value="1"/>
</dbReference>
<accession>A0A8J2SCV7</accession>
<feature type="region of interest" description="Disordered" evidence="1">
    <location>
        <begin position="243"/>
        <end position="289"/>
    </location>
</feature>
<dbReference type="PANTHER" id="PTHR37948:SF1">
    <property type="entry name" value="BLL5189 PROTEIN"/>
    <property type="match status" value="1"/>
</dbReference>
<dbReference type="AlphaFoldDB" id="A0A8J2SCV7"/>
<dbReference type="EMBL" id="CAKKNE010000001">
    <property type="protein sequence ID" value="CAH0365356.1"/>
    <property type="molecule type" value="Genomic_DNA"/>
</dbReference>
<feature type="compositionally biased region" description="Basic and acidic residues" evidence="1">
    <location>
        <begin position="268"/>
        <end position="280"/>
    </location>
</feature>
<dbReference type="OrthoDB" id="4850at2759"/>
<dbReference type="Proteomes" id="UP000789595">
    <property type="component" value="Unassembled WGS sequence"/>
</dbReference>
<name>A0A8J2SCV7_9STRA</name>
<comment type="caution">
    <text evidence="2">The sequence shown here is derived from an EMBL/GenBank/DDBJ whole genome shotgun (WGS) entry which is preliminary data.</text>
</comment>
<keyword evidence="3" id="KW-1185">Reference proteome</keyword>
<sequence length="289" mass="32219">MASRALKLAARKAATPKTPAWFVGTDPLGDGLVEDPPTRSKTGEFIFNDAPDFKPNLSPAEVLQAGSFGGGYFRDITSSVTKTTYKDAWKELPADWLEGLDIKTQVASQTYRTSINRYGVNCGVKTDKSDSFGLKAWEASGWMAAQDPYGWFQWYCRFFQGRRSDDDERQLSRWMKCCGPKGRWKSNLIGKCLRDGKSYDDASVSPVVRQTLQHWGYRLTRAHFDAGSARVKAKGAAYLPRSQLQHVLDKKPAAAAPAPKKPRAPPRKRGDDSDADEAPKKPAARKKRR</sequence>
<proteinExistence type="predicted"/>
<evidence type="ECO:0000313" key="3">
    <source>
        <dbReference type="Proteomes" id="UP000789595"/>
    </source>
</evidence>
<gene>
    <name evidence="2" type="ORF">PECAL_1P17940</name>
</gene>
<organism evidence="2 3">
    <name type="scientific">Pelagomonas calceolata</name>
    <dbReference type="NCBI Taxonomy" id="35677"/>
    <lineage>
        <taxon>Eukaryota</taxon>
        <taxon>Sar</taxon>
        <taxon>Stramenopiles</taxon>
        <taxon>Ochrophyta</taxon>
        <taxon>Pelagophyceae</taxon>
        <taxon>Pelagomonadales</taxon>
        <taxon>Pelagomonadaceae</taxon>
        <taxon>Pelagomonas</taxon>
    </lineage>
</organism>
<evidence type="ECO:0000313" key="2">
    <source>
        <dbReference type="EMBL" id="CAH0365356.1"/>
    </source>
</evidence>
<protein>
    <submittedName>
        <fullName evidence="2">Uncharacterized protein</fullName>
    </submittedName>
</protein>
<evidence type="ECO:0000256" key="1">
    <source>
        <dbReference type="SAM" id="MobiDB-lite"/>
    </source>
</evidence>
<reference evidence="2" key="1">
    <citation type="submission" date="2021-11" db="EMBL/GenBank/DDBJ databases">
        <authorList>
            <consortium name="Genoscope - CEA"/>
            <person name="William W."/>
        </authorList>
    </citation>
    <scope>NUCLEOTIDE SEQUENCE</scope>
</reference>